<keyword evidence="3" id="KW-0547">Nucleotide-binding</keyword>
<dbReference type="STRING" id="4432.A0A1U7Z753"/>
<dbReference type="FunCoup" id="A0A1U7Z753">
    <property type="interactions" value="2889"/>
</dbReference>
<dbReference type="GO" id="GO:0005524">
    <property type="term" value="F:ATP binding"/>
    <property type="evidence" value="ECO:0007669"/>
    <property type="project" value="UniProtKB-KW"/>
</dbReference>
<name>A0A1U7Z753_NELNU</name>
<dbReference type="SUPFAM" id="SSF56801">
    <property type="entry name" value="Acetyl-CoA synthetase-like"/>
    <property type="match status" value="1"/>
</dbReference>
<sequence>MGLYIFGILVPLVASLFLWNTKSGKKRGLPVDVGGEPGYAIRNYRFTHPVETAWEGISTIADLFEQSCKQHSDRRLLGTRRLISRETEVSEDGRSFEKLHLGSYEWLSYGEAFEAVCNFASGLLQLGHGRGERAAIFSDTCAEWFIALQGFFRCNITVVTIYSSLGEEALCHSLNETEATTVICGRKELKKLVDLSGRLDTVKRVIYIEDDGVPSEASLIERSTNWVVSSFQKVQGLGRENPVGAYMPVSSDIAVIMYTSGSTGLPKGVMMTHRNVLATVSAVMTIVPGLGNKDIYLAYLPLAHILELAAENLLAAVGSAIGYGSPLTLTDTSNKVKKGTKGDASVLGPTLMTAVPAILDRVRDGVRKKVDGKGGLSKKLFDFSYGRRLSAVNGSWFGAWGLEKLLWDFLVFRKVRAILGGRVRFLLSGGAPLSPDTQRFINICLGAPIGQGYGLTETCAGGTFSEYDDTSVGRVGAPLPCAFIKLIDWPEGGYLTSDSPMPRGEIVIGGPNVTIGYFKNEEKTNEVYKIDESGMRWFYTGDIGQFHSDGCLEIIDRKKDIVKLQHGEYVSLGKVEAALITSPYVDNIMLHADPFHSYCVALVVASQHTVEGWARMQGIIFNEFSELCQKEETMKEVHGSLIKAAKNARLEKFETPAKIKLLPDAWTPESGLVTAALKLKREVIRKEFSEELSKLYAS</sequence>
<gene>
    <name evidence="9" type="primary">LOC104587046</name>
</gene>
<dbReference type="InterPro" id="IPR000873">
    <property type="entry name" value="AMP-dep_synth/lig_dom"/>
</dbReference>
<dbReference type="OMA" id="HIFEFIF"/>
<proteinExistence type="inferred from homology"/>
<dbReference type="PANTHER" id="PTHR43272">
    <property type="entry name" value="LONG-CHAIN-FATTY-ACID--COA LIGASE"/>
    <property type="match status" value="1"/>
</dbReference>
<dbReference type="InParanoid" id="A0A1U7Z753"/>
<organism evidence="8 9">
    <name type="scientific">Nelumbo nucifera</name>
    <name type="common">Sacred lotus</name>
    <dbReference type="NCBI Taxonomy" id="4432"/>
    <lineage>
        <taxon>Eukaryota</taxon>
        <taxon>Viridiplantae</taxon>
        <taxon>Streptophyta</taxon>
        <taxon>Embryophyta</taxon>
        <taxon>Tracheophyta</taxon>
        <taxon>Spermatophyta</taxon>
        <taxon>Magnoliopsida</taxon>
        <taxon>Proteales</taxon>
        <taxon>Nelumbonaceae</taxon>
        <taxon>Nelumbo</taxon>
    </lineage>
</organism>
<accession>A0A1U7Z753</accession>
<evidence type="ECO:0000313" key="9">
    <source>
        <dbReference type="RefSeq" id="XP_010242787.1"/>
    </source>
</evidence>
<keyword evidence="6" id="KW-0732">Signal</keyword>
<evidence type="ECO:0000256" key="3">
    <source>
        <dbReference type="ARBA" id="ARBA00022741"/>
    </source>
</evidence>
<protein>
    <submittedName>
        <fullName evidence="9">Long chain acyl-CoA synthetase 9, chloroplastic</fullName>
    </submittedName>
</protein>
<dbReference type="InterPro" id="IPR042099">
    <property type="entry name" value="ANL_N_sf"/>
</dbReference>
<keyword evidence="2" id="KW-0436">Ligase</keyword>
<feature type="signal peptide" evidence="6">
    <location>
        <begin position="1"/>
        <end position="15"/>
    </location>
</feature>
<dbReference type="OrthoDB" id="1700726at2759"/>
<evidence type="ECO:0000256" key="1">
    <source>
        <dbReference type="ARBA" id="ARBA00006432"/>
    </source>
</evidence>
<dbReference type="GO" id="GO:0016020">
    <property type="term" value="C:membrane"/>
    <property type="evidence" value="ECO:0000318"/>
    <property type="project" value="GO_Central"/>
</dbReference>
<dbReference type="RefSeq" id="XP_010242787.1">
    <property type="nucleotide sequence ID" value="XM_010244485.2"/>
</dbReference>
<dbReference type="PANTHER" id="PTHR43272:SF83">
    <property type="entry name" value="ACYL-COA SYNTHETASE LONG-CHAIN, ISOFORM J"/>
    <property type="match status" value="1"/>
</dbReference>
<dbReference type="KEGG" id="nnu:104587046"/>
<keyword evidence="4" id="KW-0067">ATP-binding</keyword>
<dbReference type="InterPro" id="IPR020845">
    <property type="entry name" value="AMP-binding_CS"/>
</dbReference>
<reference evidence="9" key="1">
    <citation type="submission" date="2025-08" db="UniProtKB">
        <authorList>
            <consortium name="RefSeq"/>
        </authorList>
    </citation>
    <scope>IDENTIFICATION</scope>
</reference>
<evidence type="ECO:0000313" key="8">
    <source>
        <dbReference type="Proteomes" id="UP000189703"/>
    </source>
</evidence>
<evidence type="ECO:0000256" key="5">
    <source>
        <dbReference type="ARBA" id="ARBA00036813"/>
    </source>
</evidence>
<dbReference type="GO" id="GO:0005783">
    <property type="term" value="C:endoplasmic reticulum"/>
    <property type="evidence" value="ECO:0000318"/>
    <property type="project" value="GO_Central"/>
</dbReference>
<dbReference type="Proteomes" id="UP000189703">
    <property type="component" value="Unplaced"/>
</dbReference>
<dbReference type="GO" id="GO:0004467">
    <property type="term" value="F:long-chain fatty acid-CoA ligase activity"/>
    <property type="evidence" value="ECO:0000318"/>
    <property type="project" value="GO_Central"/>
</dbReference>
<evidence type="ECO:0000259" key="7">
    <source>
        <dbReference type="Pfam" id="PF00501"/>
    </source>
</evidence>
<keyword evidence="8" id="KW-1185">Reference proteome</keyword>
<comment type="catalytic activity">
    <reaction evidence="5">
        <text>a long-chain fatty acid + ATP + CoA = a long-chain fatty acyl-CoA + AMP + diphosphate</text>
        <dbReference type="Rhea" id="RHEA:15421"/>
        <dbReference type="ChEBI" id="CHEBI:30616"/>
        <dbReference type="ChEBI" id="CHEBI:33019"/>
        <dbReference type="ChEBI" id="CHEBI:57287"/>
        <dbReference type="ChEBI" id="CHEBI:57560"/>
        <dbReference type="ChEBI" id="CHEBI:83139"/>
        <dbReference type="ChEBI" id="CHEBI:456215"/>
        <dbReference type="EC" id="6.2.1.3"/>
    </reaction>
</comment>
<dbReference type="Pfam" id="PF00501">
    <property type="entry name" value="AMP-binding"/>
    <property type="match status" value="1"/>
</dbReference>
<evidence type="ECO:0000256" key="2">
    <source>
        <dbReference type="ARBA" id="ARBA00022598"/>
    </source>
</evidence>
<feature type="domain" description="AMP-dependent synthetase/ligase" evidence="7">
    <location>
        <begin position="101"/>
        <end position="518"/>
    </location>
</feature>
<comment type="similarity">
    <text evidence="1">Belongs to the ATP-dependent AMP-binding enzyme family.</text>
</comment>
<feature type="chain" id="PRO_5012097960" evidence="6">
    <location>
        <begin position="16"/>
        <end position="698"/>
    </location>
</feature>
<dbReference type="PROSITE" id="PS00455">
    <property type="entry name" value="AMP_BINDING"/>
    <property type="match status" value="1"/>
</dbReference>
<evidence type="ECO:0000256" key="6">
    <source>
        <dbReference type="SAM" id="SignalP"/>
    </source>
</evidence>
<dbReference type="GeneID" id="104587046"/>
<dbReference type="AlphaFoldDB" id="A0A1U7Z753"/>
<evidence type="ECO:0000256" key="4">
    <source>
        <dbReference type="ARBA" id="ARBA00022840"/>
    </source>
</evidence>
<dbReference type="Gene3D" id="3.40.50.12780">
    <property type="entry name" value="N-terminal domain of ligase-like"/>
    <property type="match status" value="1"/>
</dbReference>
<dbReference type="eggNOG" id="KOG1180">
    <property type="taxonomic scope" value="Eukaryota"/>
</dbReference>